<evidence type="ECO:0000256" key="1">
    <source>
        <dbReference type="ARBA" id="ARBA00004487"/>
    </source>
</evidence>
<sequence length="1545" mass="171254">MDVLLLHLLLAAHTVVASGLGTFMFQKGSTSEPGTLVPSAPEEIWTRLGPPSPAGSTPLPAVTPSSTPGYGTTAQADPESPDGGLDGLEAAEAFLYSGDGSRLTRANCSRRYQLKGLSGSPSGALRPYLRSALDTLTHAANFLNMIFQTNDIRESSIREDVEWYHALVRSIVEGDPKIYRALLTFDTQPASVRPQLVLQATREHGLGEIVLRDLSSAWEVLRMGSEASDWFGGLKFWEGPPPASFLHKRVLSNDLRTLDTPKWSRGDSYVMDRSHVRWSGAPFLECQAGRFVPGWMVTLSTSFYGLKPDLSPEFRGVIRIDVNLQGFDIDQCSPGEAWFSDTHQCNRTSTQCIPLKGQGFRLNQYHCVCLPGFYSATASPTQNSRREEDGPRNGRSPEVEDAGRELECLPCPPGCPLCLDGAPCSVQEDLYLRAAVLTVQAFCMLLVFISMLVAYHFRQTKRIRASGLLLLETILFGSLLLYFPVFIMYFKPSVFRCILLRWVRLLGFAIVYGTVNLKMYRVLKVFLSRTAQRVPYMTSWRVLKMLAVIVLMVSWFLSAWTAGVLENMDRDVPLLVISQTPEGLGFSMCELDRWDYMMALAELLFLCWGSFLCYTVRTVPSAFHEPRYMGIAIHNEILISTTFHLLRFLMLPSLHPDWMLLLFFAHTHVTITITLALLFIPKFLHASSPLREEIAAEVYEDELDMRRSGSYLNSSITSEHSLDPDDIRDELKKLYAQLEVHKTKKMTANNPHLQKKRSSRRGLGRSIMKRITEIPESMSRQYSREDKEGSLARGGGGGGSHQGSCKKKPFESTSSSMKMKEDSFKHRCLLLRKSHSTYDHVPRSQGPAQPHHPHPHPHPHRAGEGKDPSLLDSLMRKKLAKKASERSDSDSVDGAPLVCKSVSAHNLAADKKPLHPNKPSKLQKSLSVMAGAKDKAPLLTGKAHSLEDNSKVRGKGEEEEERGRRSTDQGGPKGHLQELESRARDTAQWIVSGDATQRSVNTLLKEDFDKEEVCPWELEDLTLESKPQKHVSYAPLKRDATNGDHDKEQPPEAGTRQQAHKSEICPWDDPLPGTGKGDSCPLEGEELPSKTQGNGGLEDRRESSLAVDVFPWDPDLPQETETDKARAPVSFSAPGSPTVGFGKIKDSRGFSHRGLAKGFGLSMKGLGGRGSGKERGKKGTEKQREKKDNTKKSKEKVAAKSRQEEVCHWKSEESEGNGCKGADLSPWDLEGRPWDVKQDEEGVTPSKDRKEDKLAAVCPWEAEEPKSNTAGKTSEGCPWDTGEAPSVKNERKSVSESASRTTRQQSMTADVCSGDSEEVKPGLEAEDNTGPIQETIKRQESQGSRALQACPWDVPEPAEKMPRSQESALADDCPWESEEPKAGLQNQDSSKVSEVCPWEATEVATNNTKKQDSRTKLQGSATGDNTKDVADPETNSTSRQDVEALEVEELKAGSSSTKSRIKSRETDLDLGRRDALCPWEMEEAKSVSGKIDNTSEILSWESEEPDEAEDVGKAALGGVHHREAEKTGVKEIEGRNVDVCPWDFE</sequence>
<feature type="transmembrane region" description="Helical" evidence="18">
    <location>
        <begin position="467"/>
        <end position="490"/>
    </location>
</feature>
<protein>
    <submittedName>
        <fullName evidence="21">G-protein coupled receptor 158</fullName>
    </submittedName>
</protein>
<evidence type="ECO:0000256" key="17">
    <source>
        <dbReference type="SAM" id="MobiDB-lite"/>
    </source>
</evidence>
<dbReference type="PROSITE" id="PS50259">
    <property type="entry name" value="G_PROTEIN_RECEP_F3_4"/>
    <property type="match status" value="1"/>
</dbReference>
<evidence type="ECO:0000256" key="19">
    <source>
        <dbReference type="SAM" id="SignalP"/>
    </source>
</evidence>
<evidence type="ECO:0000256" key="10">
    <source>
        <dbReference type="ARBA" id="ARBA00023157"/>
    </source>
</evidence>
<feature type="signal peptide" evidence="19">
    <location>
        <begin position="1"/>
        <end position="17"/>
    </location>
</feature>
<feature type="region of interest" description="Disordered" evidence="17">
    <location>
        <begin position="745"/>
        <end position="819"/>
    </location>
</feature>
<feature type="compositionally biased region" description="Basic and acidic residues" evidence="17">
    <location>
        <begin position="1229"/>
        <end position="1254"/>
    </location>
</feature>
<dbReference type="GO" id="GO:0043005">
    <property type="term" value="C:neuron projection"/>
    <property type="evidence" value="ECO:0007669"/>
    <property type="project" value="UniProtKB-SubCell"/>
</dbReference>
<feature type="region of interest" description="Disordered" evidence="17">
    <location>
        <begin position="49"/>
        <end position="84"/>
    </location>
</feature>
<feature type="chain" id="PRO_5041968603" evidence="19">
    <location>
        <begin position="18"/>
        <end position="1545"/>
    </location>
</feature>
<keyword evidence="10" id="KW-1015">Disulfide bond</keyword>
<dbReference type="Pfam" id="PF22572">
    <property type="entry name" value="GPR158_179_EC"/>
    <property type="match status" value="1"/>
</dbReference>
<evidence type="ECO:0000256" key="8">
    <source>
        <dbReference type="ARBA" id="ARBA00023040"/>
    </source>
</evidence>
<dbReference type="InterPro" id="IPR054714">
    <property type="entry name" value="GPR158_179_extracellular"/>
</dbReference>
<feature type="region of interest" description="Disordered" evidence="17">
    <location>
        <begin position="877"/>
        <end position="896"/>
    </location>
</feature>
<feature type="compositionally biased region" description="Basic residues" evidence="17">
    <location>
        <begin position="753"/>
        <end position="763"/>
    </location>
</feature>
<dbReference type="PANTHER" id="PTHR32546">
    <property type="entry name" value="G-PROTEIN COUPLED RECEPTOR 158-RELATED"/>
    <property type="match status" value="1"/>
</dbReference>
<keyword evidence="7" id="KW-0770">Synapse</keyword>
<feature type="transmembrane region" description="Helical" evidence="18">
    <location>
        <begin position="596"/>
        <end position="616"/>
    </location>
</feature>
<feature type="compositionally biased region" description="Gly residues" evidence="17">
    <location>
        <begin position="792"/>
        <end position="801"/>
    </location>
</feature>
<feature type="domain" description="G-protein coupled receptors family 3 profile" evidence="20">
    <location>
        <begin position="432"/>
        <end position="682"/>
    </location>
</feature>
<evidence type="ECO:0000256" key="3">
    <source>
        <dbReference type="ARBA" id="ARBA00022475"/>
    </source>
</evidence>
<keyword evidence="3" id="KW-1003">Cell membrane</keyword>
<evidence type="ECO:0000256" key="18">
    <source>
        <dbReference type="SAM" id="Phobius"/>
    </source>
</evidence>
<evidence type="ECO:0000256" key="13">
    <source>
        <dbReference type="ARBA" id="ARBA00023224"/>
    </source>
</evidence>
<evidence type="ECO:0000256" key="12">
    <source>
        <dbReference type="ARBA" id="ARBA00023180"/>
    </source>
</evidence>
<dbReference type="Pfam" id="PF00003">
    <property type="entry name" value="7tm_3"/>
    <property type="match status" value="1"/>
</dbReference>
<keyword evidence="13" id="KW-0807">Transducer</keyword>
<dbReference type="GO" id="GO:0004930">
    <property type="term" value="F:G protein-coupled receptor activity"/>
    <property type="evidence" value="ECO:0007669"/>
    <property type="project" value="UniProtKB-KW"/>
</dbReference>
<feature type="compositionally biased region" description="Basic and acidic residues" evidence="17">
    <location>
        <begin position="1171"/>
        <end position="1213"/>
    </location>
</feature>
<evidence type="ECO:0000256" key="15">
    <source>
        <dbReference type="ARBA" id="ARBA00023273"/>
    </source>
</evidence>
<keyword evidence="12" id="KW-0325">Glycoprotein</keyword>
<evidence type="ECO:0000256" key="5">
    <source>
        <dbReference type="ARBA" id="ARBA00022729"/>
    </source>
</evidence>
<keyword evidence="9 18" id="KW-0472">Membrane</keyword>
<evidence type="ECO:0000256" key="9">
    <source>
        <dbReference type="ARBA" id="ARBA00023136"/>
    </source>
</evidence>
<keyword evidence="22" id="KW-1185">Reference proteome</keyword>
<keyword evidence="15" id="KW-0966">Cell projection</keyword>
<evidence type="ECO:0000256" key="4">
    <source>
        <dbReference type="ARBA" id="ARBA00022692"/>
    </source>
</evidence>
<proteinExistence type="inferred from homology"/>
<gene>
    <name evidence="21" type="primary">Gpr158</name>
    <name evidence="21" type="ORF">AOXY_G20356</name>
</gene>
<dbReference type="EMBL" id="JAGXEW010000020">
    <property type="protein sequence ID" value="KAK1160242.1"/>
    <property type="molecule type" value="Genomic_DNA"/>
</dbReference>
<feature type="compositionally biased region" description="Basic and acidic residues" evidence="17">
    <location>
        <begin position="384"/>
        <end position="399"/>
    </location>
</feature>
<feature type="region of interest" description="Disordered" evidence="17">
    <location>
        <begin position="1020"/>
        <end position="1467"/>
    </location>
</feature>
<keyword evidence="11 21" id="KW-0675">Receptor</keyword>
<feature type="transmembrane region" description="Helical" evidence="18">
    <location>
        <begin position="542"/>
        <end position="565"/>
    </location>
</feature>
<keyword evidence="5 19" id="KW-0732">Signal</keyword>
<feature type="region of interest" description="Disordered" evidence="17">
    <location>
        <begin position="906"/>
        <end position="998"/>
    </location>
</feature>
<evidence type="ECO:0000256" key="16">
    <source>
        <dbReference type="ARBA" id="ARBA00034104"/>
    </source>
</evidence>
<dbReference type="InterPro" id="IPR009030">
    <property type="entry name" value="Growth_fac_rcpt_cys_sf"/>
</dbReference>
<dbReference type="GO" id="GO:0045211">
    <property type="term" value="C:postsynaptic membrane"/>
    <property type="evidence" value="ECO:0007669"/>
    <property type="project" value="UniProtKB-SubCell"/>
</dbReference>
<feature type="transmembrane region" description="Helical" evidence="18">
    <location>
        <begin position="430"/>
        <end position="455"/>
    </location>
</feature>
<dbReference type="InterPro" id="IPR043458">
    <property type="entry name" value="GPR158/179"/>
</dbReference>
<comment type="caution">
    <text evidence="21">The sequence shown here is derived from an EMBL/GenBank/DDBJ whole genome shotgun (WGS) entry which is preliminary data.</text>
</comment>
<comment type="similarity">
    <text evidence="2">Belongs to the G-protein coupled receptor 3 family.</text>
</comment>
<reference evidence="21" key="1">
    <citation type="submission" date="2022-02" db="EMBL/GenBank/DDBJ databases">
        <title>Atlantic sturgeon de novo genome assembly.</title>
        <authorList>
            <person name="Stock M."/>
            <person name="Klopp C."/>
            <person name="Guiguen Y."/>
            <person name="Cabau C."/>
            <person name="Parinello H."/>
            <person name="Santidrian Yebra-Pimentel E."/>
            <person name="Kuhl H."/>
            <person name="Dirks R.P."/>
            <person name="Guessner J."/>
            <person name="Wuertz S."/>
            <person name="Du K."/>
            <person name="Schartl M."/>
        </authorList>
    </citation>
    <scope>NUCLEOTIDE SEQUENCE</scope>
    <source>
        <strain evidence="21">STURGEONOMICS-FGT-2020</strain>
        <tissue evidence="21">Whole blood</tissue>
    </source>
</reference>
<keyword evidence="14" id="KW-0628">Postsynaptic cell membrane</keyword>
<evidence type="ECO:0000313" key="21">
    <source>
        <dbReference type="EMBL" id="KAK1160242.1"/>
    </source>
</evidence>
<evidence type="ECO:0000313" key="22">
    <source>
        <dbReference type="Proteomes" id="UP001230051"/>
    </source>
</evidence>
<comment type="subcellular location">
    <subcellularLocation>
        <location evidence="1">Cell projection</location>
        <location evidence="1">Neuron projection</location>
    </subcellularLocation>
    <subcellularLocation>
        <location evidence="16">Postsynaptic cell membrane</location>
        <topology evidence="16">Multi-pass membrane protein</topology>
    </subcellularLocation>
</comment>
<organism evidence="21 22">
    <name type="scientific">Acipenser oxyrinchus oxyrinchus</name>
    <dbReference type="NCBI Taxonomy" id="40147"/>
    <lineage>
        <taxon>Eukaryota</taxon>
        <taxon>Metazoa</taxon>
        <taxon>Chordata</taxon>
        <taxon>Craniata</taxon>
        <taxon>Vertebrata</taxon>
        <taxon>Euteleostomi</taxon>
        <taxon>Actinopterygii</taxon>
        <taxon>Chondrostei</taxon>
        <taxon>Acipenseriformes</taxon>
        <taxon>Acipenseridae</taxon>
        <taxon>Acipenser</taxon>
    </lineage>
</organism>
<feature type="transmembrane region" description="Helical" evidence="18">
    <location>
        <begin position="658"/>
        <end position="680"/>
    </location>
</feature>
<evidence type="ECO:0000256" key="2">
    <source>
        <dbReference type="ARBA" id="ARBA00007242"/>
    </source>
</evidence>
<evidence type="ECO:0000256" key="7">
    <source>
        <dbReference type="ARBA" id="ARBA00023018"/>
    </source>
</evidence>
<keyword evidence="8" id="KW-0297">G-protein coupled receptor</keyword>
<dbReference type="PANTHER" id="PTHR32546:SF7">
    <property type="entry name" value="G-PROTEIN COUPLED RECEPTOR 179-RELATED"/>
    <property type="match status" value="1"/>
</dbReference>
<feature type="compositionally biased region" description="Basic residues" evidence="17">
    <location>
        <begin position="851"/>
        <end position="860"/>
    </location>
</feature>
<dbReference type="Proteomes" id="UP001230051">
    <property type="component" value="Unassembled WGS sequence"/>
</dbReference>
<feature type="compositionally biased region" description="Polar residues" evidence="17">
    <location>
        <begin position="63"/>
        <end position="75"/>
    </location>
</feature>
<feature type="transmembrane region" description="Helical" evidence="18">
    <location>
        <begin position="502"/>
        <end position="521"/>
    </location>
</feature>
<feature type="compositionally biased region" description="Basic and acidic residues" evidence="17">
    <location>
        <begin position="944"/>
        <end position="967"/>
    </location>
</feature>
<dbReference type="SUPFAM" id="SSF57184">
    <property type="entry name" value="Growth factor receptor domain"/>
    <property type="match status" value="1"/>
</dbReference>
<dbReference type="InterPro" id="IPR017978">
    <property type="entry name" value="GPCR_3_C"/>
</dbReference>
<keyword evidence="6 18" id="KW-1133">Transmembrane helix</keyword>
<evidence type="ECO:0000256" key="14">
    <source>
        <dbReference type="ARBA" id="ARBA00023257"/>
    </source>
</evidence>
<name>A0AAD8CY71_ACIOX</name>
<feature type="compositionally biased region" description="Basic and acidic residues" evidence="17">
    <location>
        <begin position="975"/>
        <end position="985"/>
    </location>
</feature>
<feature type="region of interest" description="Disordered" evidence="17">
    <location>
        <begin position="378"/>
        <end position="399"/>
    </location>
</feature>
<feature type="region of interest" description="Disordered" evidence="17">
    <location>
        <begin position="838"/>
        <end position="869"/>
    </location>
</feature>
<feature type="compositionally biased region" description="Basic and acidic residues" evidence="17">
    <location>
        <begin position="1036"/>
        <end position="1050"/>
    </location>
</feature>
<keyword evidence="4 18" id="KW-0812">Transmembrane</keyword>
<feature type="compositionally biased region" description="Polar residues" evidence="17">
    <location>
        <begin position="1295"/>
        <end position="1308"/>
    </location>
</feature>
<accession>A0AAD8CY71</accession>
<dbReference type="CDD" id="cd15293">
    <property type="entry name" value="7tmC_GPR158-like"/>
    <property type="match status" value="1"/>
</dbReference>
<evidence type="ECO:0000259" key="20">
    <source>
        <dbReference type="PROSITE" id="PS50259"/>
    </source>
</evidence>
<evidence type="ECO:0000256" key="11">
    <source>
        <dbReference type="ARBA" id="ARBA00023170"/>
    </source>
</evidence>
<evidence type="ECO:0000256" key="6">
    <source>
        <dbReference type="ARBA" id="ARBA00022989"/>
    </source>
</evidence>